<dbReference type="Proteomes" id="UP001190700">
    <property type="component" value="Unassembled WGS sequence"/>
</dbReference>
<keyword evidence="2" id="KW-1185">Reference proteome</keyword>
<name>A0AAE0G4S7_9CHLO</name>
<dbReference type="EMBL" id="LGRX02009840">
    <property type="protein sequence ID" value="KAK3271328.1"/>
    <property type="molecule type" value="Genomic_DNA"/>
</dbReference>
<evidence type="ECO:0000313" key="2">
    <source>
        <dbReference type="Proteomes" id="UP001190700"/>
    </source>
</evidence>
<comment type="caution">
    <text evidence="1">The sequence shown here is derived from an EMBL/GenBank/DDBJ whole genome shotgun (WGS) entry which is preliminary data.</text>
</comment>
<sequence length="66" mass="7170">MQIYQLAVQGDISSAIPVSGDHWLVDVTAKANLDTYKSADAEIGALCDHPMISSIVSLRPKKVWQS</sequence>
<organism evidence="1 2">
    <name type="scientific">Cymbomonas tetramitiformis</name>
    <dbReference type="NCBI Taxonomy" id="36881"/>
    <lineage>
        <taxon>Eukaryota</taxon>
        <taxon>Viridiplantae</taxon>
        <taxon>Chlorophyta</taxon>
        <taxon>Pyramimonadophyceae</taxon>
        <taxon>Pyramimonadales</taxon>
        <taxon>Pyramimonadaceae</taxon>
        <taxon>Cymbomonas</taxon>
    </lineage>
</organism>
<evidence type="ECO:0000313" key="1">
    <source>
        <dbReference type="EMBL" id="KAK3271328.1"/>
    </source>
</evidence>
<protein>
    <submittedName>
        <fullName evidence="1">Uncharacterized protein</fullName>
    </submittedName>
</protein>
<gene>
    <name evidence="1" type="ORF">CYMTET_20315</name>
</gene>
<accession>A0AAE0G4S7</accession>
<dbReference type="AlphaFoldDB" id="A0AAE0G4S7"/>
<reference evidence="1 2" key="1">
    <citation type="journal article" date="2015" name="Genome Biol. Evol.">
        <title>Comparative Genomics of a Bacterivorous Green Alga Reveals Evolutionary Causalities and Consequences of Phago-Mixotrophic Mode of Nutrition.</title>
        <authorList>
            <person name="Burns J.A."/>
            <person name="Paasch A."/>
            <person name="Narechania A."/>
            <person name="Kim E."/>
        </authorList>
    </citation>
    <scope>NUCLEOTIDE SEQUENCE [LARGE SCALE GENOMIC DNA]</scope>
    <source>
        <strain evidence="1 2">PLY_AMNH</strain>
    </source>
</reference>
<proteinExistence type="predicted"/>